<reference evidence="1" key="2">
    <citation type="submission" date="2021-01" db="EMBL/GenBank/DDBJ databases">
        <authorList>
            <person name="Mieszkin S."/>
            <person name="Pouder E."/>
            <person name="Alain K."/>
        </authorList>
    </citation>
    <scope>NUCLEOTIDE SEQUENCE</scope>
    <source>
        <strain evidence="1">HW T2.11</strain>
    </source>
</reference>
<comment type="caution">
    <text evidence="1">The sequence shown here is derived from an EMBL/GenBank/DDBJ whole genome shotgun (WGS) entry which is preliminary data.</text>
</comment>
<organism evidence="1 2">
    <name type="scientific">Acidisoma silvae</name>
    <dbReference type="NCBI Taxonomy" id="2802396"/>
    <lineage>
        <taxon>Bacteria</taxon>
        <taxon>Pseudomonadati</taxon>
        <taxon>Pseudomonadota</taxon>
        <taxon>Alphaproteobacteria</taxon>
        <taxon>Acetobacterales</taxon>
        <taxon>Acidocellaceae</taxon>
        <taxon>Acidisoma</taxon>
    </lineage>
</organism>
<reference evidence="1" key="1">
    <citation type="journal article" date="2021" name="Microorganisms">
        <title>Acidisoma silvae sp. nov. and Acidisomacellulosilytica sp. nov., Two Acidophilic Bacteria Isolated from Decaying Wood, Hydrolyzing Cellulose and Producing Poly-3-hydroxybutyrate.</title>
        <authorList>
            <person name="Mieszkin S."/>
            <person name="Pouder E."/>
            <person name="Uroz S."/>
            <person name="Simon-Colin C."/>
            <person name="Alain K."/>
        </authorList>
    </citation>
    <scope>NUCLEOTIDE SEQUENCE</scope>
    <source>
        <strain evidence="1">HW T2.11</strain>
    </source>
</reference>
<dbReference type="EMBL" id="JAESVB010000028">
    <property type="protein sequence ID" value="MCB8878272.1"/>
    <property type="molecule type" value="Genomic_DNA"/>
</dbReference>
<protein>
    <submittedName>
        <fullName evidence="1">Uncharacterized protein</fullName>
    </submittedName>
</protein>
<name>A0A963YW25_9PROT</name>
<dbReference type="Proteomes" id="UP000708298">
    <property type="component" value="Unassembled WGS sequence"/>
</dbReference>
<sequence>MAAILGRLGSDQAGEVAAAAHMASAMLNRNGLTWADLLAPDVPPAESEEDGWRALVVSNLQYPGLLSDWEKRFLQQLLNRKRISPRQWQKVTQIAEQLRERRAW</sequence>
<gene>
    <name evidence="1" type="ORF">ASILVAE211_24045</name>
</gene>
<proteinExistence type="predicted"/>
<accession>A0A963YW25</accession>
<evidence type="ECO:0000313" key="2">
    <source>
        <dbReference type="Proteomes" id="UP000708298"/>
    </source>
</evidence>
<keyword evidence="2" id="KW-1185">Reference proteome</keyword>
<evidence type="ECO:0000313" key="1">
    <source>
        <dbReference type="EMBL" id="MCB8878272.1"/>
    </source>
</evidence>
<dbReference type="AlphaFoldDB" id="A0A963YW25"/>
<dbReference type="RefSeq" id="WP_227323920.1">
    <property type="nucleotide sequence ID" value="NZ_JAESVB010000028.1"/>
</dbReference>